<feature type="transmembrane region" description="Helical" evidence="10">
    <location>
        <begin position="134"/>
        <end position="152"/>
    </location>
</feature>
<feature type="region of interest" description="Disordered" evidence="9">
    <location>
        <begin position="391"/>
        <end position="425"/>
    </location>
</feature>
<feature type="transmembrane region" description="Helical" evidence="10">
    <location>
        <begin position="363"/>
        <end position="388"/>
    </location>
</feature>
<evidence type="ECO:0000256" key="3">
    <source>
        <dbReference type="ARBA" id="ARBA00022448"/>
    </source>
</evidence>
<dbReference type="InterPro" id="IPR050367">
    <property type="entry name" value="APC_superfamily"/>
</dbReference>
<keyword evidence="4" id="KW-1003">Cell membrane</keyword>
<feature type="transmembrane region" description="Helical" evidence="10">
    <location>
        <begin position="239"/>
        <end position="261"/>
    </location>
</feature>
<comment type="similarity">
    <text evidence="2">Belongs to the amino acid-polyamine-organocation (APC) superfamily. Basic amino acid/polyamine antiporter (APA) (TC 2.A.3.2) family.</text>
</comment>
<dbReference type="EMBL" id="JBEZFP010000242">
    <property type="protein sequence ID" value="MEU8140114.1"/>
    <property type="molecule type" value="Genomic_DNA"/>
</dbReference>
<name>A0ABV3DWI2_9ACTN</name>
<feature type="transmembrane region" description="Helical" evidence="10">
    <location>
        <begin position="289"/>
        <end position="317"/>
    </location>
</feature>
<accession>A0ABV3DWI2</accession>
<keyword evidence="12" id="KW-1185">Reference proteome</keyword>
<dbReference type="InterPro" id="IPR002293">
    <property type="entry name" value="AA/rel_permease1"/>
</dbReference>
<dbReference type="Pfam" id="PF13520">
    <property type="entry name" value="AA_permease_2"/>
    <property type="match status" value="1"/>
</dbReference>
<keyword evidence="5 10" id="KW-0812">Transmembrane</keyword>
<feature type="transmembrane region" description="Helical" evidence="10">
    <location>
        <begin position="455"/>
        <end position="473"/>
    </location>
</feature>
<evidence type="ECO:0000256" key="2">
    <source>
        <dbReference type="ARBA" id="ARBA00008220"/>
    </source>
</evidence>
<organism evidence="11 12">
    <name type="scientific">Streptodolium elevatio</name>
    <dbReference type="NCBI Taxonomy" id="3157996"/>
    <lineage>
        <taxon>Bacteria</taxon>
        <taxon>Bacillati</taxon>
        <taxon>Actinomycetota</taxon>
        <taxon>Actinomycetes</taxon>
        <taxon>Kitasatosporales</taxon>
        <taxon>Streptomycetaceae</taxon>
        <taxon>Streptodolium</taxon>
    </lineage>
</organism>
<feature type="transmembrane region" description="Helical" evidence="10">
    <location>
        <begin position="208"/>
        <end position="227"/>
    </location>
</feature>
<evidence type="ECO:0000256" key="5">
    <source>
        <dbReference type="ARBA" id="ARBA00022692"/>
    </source>
</evidence>
<evidence type="ECO:0000256" key="10">
    <source>
        <dbReference type="SAM" id="Phobius"/>
    </source>
</evidence>
<gene>
    <name evidence="11" type="ORF">AB0C36_42345</name>
</gene>
<keyword evidence="7 10" id="KW-1133">Transmembrane helix</keyword>
<evidence type="ECO:0000256" key="8">
    <source>
        <dbReference type="ARBA" id="ARBA00023136"/>
    </source>
</evidence>
<feature type="transmembrane region" description="Helical" evidence="10">
    <location>
        <begin position="50"/>
        <end position="72"/>
    </location>
</feature>
<feature type="transmembrane region" description="Helical" evidence="10">
    <location>
        <begin position="84"/>
        <end position="104"/>
    </location>
</feature>
<evidence type="ECO:0000313" key="11">
    <source>
        <dbReference type="EMBL" id="MEU8140114.1"/>
    </source>
</evidence>
<feature type="compositionally biased region" description="Gly residues" evidence="9">
    <location>
        <begin position="398"/>
        <end position="418"/>
    </location>
</feature>
<keyword evidence="8 10" id="KW-0472">Membrane</keyword>
<feature type="transmembrane region" description="Helical" evidence="10">
    <location>
        <begin position="432"/>
        <end position="449"/>
    </location>
</feature>
<proteinExistence type="inferred from homology"/>
<dbReference type="Gene3D" id="1.20.1740.10">
    <property type="entry name" value="Amino acid/polyamine transporter I"/>
    <property type="match status" value="1"/>
</dbReference>
<feature type="transmembrane region" description="Helical" evidence="10">
    <location>
        <begin position="485"/>
        <end position="507"/>
    </location>
</feature>
<dbReference type="RefSeq" id="WP_358364931.1">
    <property type="nucleotide sequence ID" value="NZ_JBEZFP010000242.1"/>
</dbReference>
<feature type="transmembrane region" description="Helical" evidence="10">
    <location>
        <begin position="338"/>
        <end position="357"/>
    </location>
</feature>
<feature type="transmembrane region" description="Helical" evidence="10">
    <location>
        <begin position="111"/>
        <end position="128"/>
    </location>
</feature>
<evidence type="ECO:0000256" key="7">
    <source>
        <dbReference type="ARBA" id="ARBA00022989"/>
    </source>
</evidence>
<dbReference type="PANTHER" id="PTHR42770">
    <property type="entry name" value="AMINO ACID TRANSPORTER-RELATED"/>
    <property type="match status" value="1"/>
</dbReference>
<feature type="transmembrane region" description="Helical" evidence="10">
    <location>
        <begin position="20"/>
        <end position="38"/>
    </location>
</feature>
<comment type="subcellular location">
    <subcellularLocation>
        <location evidence="1">Cell membrane</location>
        <topology evidence="1">Multi-pass membrane protein</topology>
    </subcellularLocation>
</comment>
<comment type="caution">
    <text evidence="11">The sequence shown here is derived from an EMBL/GenBank/DDBJ whole genome shotgun (WGS) entry which is preliminary data.</text>
</comment>
<reference evidence="11 12" key="1">
    <citation type="submission" date="2024-06" db="EMBL/GenBank/DDBJ databases">
        <title>The Natural Products Discovery Center: Release of the First 8490 Sequenced Strains for Exploring Actinobacteria Biosynthetic Diversity.</title>
        <authorList>
            <person name="Kalkreuter E."/>
            <person name="Kautsar S.A."/>
            <person name="Yang D."/>
            <person name="Bader C.D."/>
            <person name="Teijaro C.N."/>
            <person name="Fluegel L."/>
            <person name="Davis C.M."/>
            <person name="Simpson J.R."/>
            <person name="Lauterbach L."/>
            <person name="Steele A.D."/>
            <person name="Gui C."/>
            <person name="Meng S."/>
            <person name="Li G."/>
            <person name="Viehrig K."/>
            <person name="Ye F."/>
            <person name="Su P."/>
            <person name="Kiefer A.F."/>
            <person name="Nichols A."/>
            <person name="Cepeda A.J."/>
            <person name="Yan W."/>
            <person name="Fan B."/>
            <person name="Jiang Y."/>
            <person name="Adhikari A."/>
            <person name="Zheng C.-J."/>
            <person name="Schuster L."/>
            <person name="Cowan T.M."/>
            <person name="Smanski M.J."/>
            <person name="Chevrette M.G."/>
            <person name="De Carvalho L.P.S."/>
            <person name="Shen B."/>
        </authorList>
    </citation>
    <scope>NUCLEOTIDE SEQUENCE [LARGE SCALE GENOMIC DNA]</scope>
    <source>
        <strain evidence="11 12">NPDC048946</strain>
    </source>
</reference>
<keyword evidence="3" id="KW-0813">Transport</keyword>
<feature type="transmembrane region" description="Helical" evidence="10">
    <location>
        <begin position="164"/>
        <end position="184"/>
    </location>
</feature>
<dbReference type="InterPro" id="IPR004754">
    <property type="entry name" value="Amino_acid_antiprt"/>
</dbReference>
<evidence type="ECO:0000256" key="1">
    <source>
        <dbReference type="ARBA" id="ARBA00004651"/>
    </source>
</evidence>
<evidence type="ECO:0000256" key="6">
    <source>
        <dbReference type="ARBA" id="ARBA00022970"/>
    </source>
</evidence>
<evidence type="ECO:0000256" key="9">
    <source>
        <dbReference type="SAM" id="MobiDB-lite"/>
    </source>
</evidence>
<evidence type="ECO:0000256" key="4">
    <source>
        <dbReference type="ARBA" id="ARBA00022475"/>
    </source>
</evidence>
<dbReference type="PANTHER" id="PTHR42770:SF4">
    <property type="entry name" value="ARGININE_ORNITHINE ANTIPORTER-RELATED"/>
    <property type="match status" value="1"/>
</dbReference>
<dbReference type="Proteomes" id="UP001551482">
    <property type="component" value="Unassembled WGS sequence"/>
</dbReference>
<sequence>MTSTEATSGSGGAAKLSVPTLTALVVGSMVGAGVFSLPRRFAQETGVTGALIAWAIAGAGMLMLAFVFQTLAVRRPDLDAGVYAYAKAGFGEYPGFFSAFGYWASACVGNATYWVLIMSTIGAIAPALGDGDTVLAVALSSVGLWAFFLLIRRGVKEAAAINRIVTAAKIVPILFFVVLALFYLDPKVFADNVAGADYAGSLFDQVRGTMLATVFVFLGVEGASVYSRHAKRREDVGRATVLGFLSVFAVFASVTIVSYGIMPMGEIAELRQPSMAGVLEDAVGTWGEVFISVGLIVSVLGAYLAWTLMAAEVLFVAAKDDDMPRFLGRATAEDVPTAALLMSTVLTQVVLIVTLFSDDAFDFALNMTSALSLIPFLLAAAFAVRIAIAPGSRSRSGAGPGAGAGSGSGGGAGSGAATGAGERGDGRNTRDLVVSILATVYTAFLLYAAGMKYVLVSFIVYAPATILFVMARREQGRRWFSRPELALLAVSIAGAVAGITALAAGWISL</sequence>
<keyword evidence="6" id="KW-0029">Amino-acid transport</keyword>
<evidence type="ECO:0000313" key="12">
    <source>
        <dbReference type="Proteomes" id="UP001551482"/>
    </source>
</evidence>
<dbReference type="NCBIfam" id="TIGR00905">
    <property type="entry name" value="2A0302"/>
    <property type="match status" value="1"/>
</dbReference>
<protein>
    <submittedName>
        <fullName evidence="11">Basic amino acid/polyamine antiporter</fullName>
    </submittedName>
</protein>